<sequence length="117" mass="13398">ADFRQSFFDDNNSDDIDILLFWQERQQLFPILSKIAKVICAVPVANTIIERLFSAAKNNMQTLKQLSNNDFCRKRTVSMSSTTTVSSEESTCTVAKKSRINIEDSFSDLYNKDIFLD</sequence>
<proteinExistence type="predicted"/>
<dbReference type="Proteomes" id="UP000663874">
    <property type="component" value="Unassembled WGS sequence"/>
</dbReference>
<feature type="domain" description="HAT C-terminal dimerisation" evidence="1">
    <location>
        <begin position="6"/>
        <end position="61"/>
    </location>
</feature>
<comment type="caution">
    <text evidence="2">The sequence shown here is derived from an EMBL/GenBank/DDBJ whole genome shotgun (WGS) entry which is preliminary data.</text>
</comment>
<protein>
    <recommendedName>
        <fullName evidence="1">HAT C-terminal dimerisation domain-containing protein</fullName>
    </recommendedName>
</protein>
<dbReference type="InterPro" id="IPR008906">
    <property type="entry name" value="HATC_C_dom"/>
</dbReference>
<name>A0A820FXW5_9BILA</name>
<organism evidence="2 3">
    <name type="scientific">Rotaria sordida</name>
    <dbReference type="NCBI Taxonomy" id="392033"/>
    <lineage>
        <taxon>Eukaryota</taxon>
        <taxon>Metazoa</taxon>
        <taxon>Spiralia</taxon>
        <taxon>Gnathifera</taxon>
        <taxon>Rotifera</taxon>
        <taxon>Eurotatoria</taxon>
        <taxon>Bdelloidea</taxon>
        <taxon>Philodinida</taxon>
        <taxon>Philodinidae</taxon>
        <taxon>Rotaria</taxon>
    </lineage>
</organism>
<evidence type="ECO:0000313" key="2">
    <source>
        <dbReference type="EMBL" id="CAF4271019.1"/>
    </source>
</evidence>
<accession>A0A820FXW5</accession>
<gene>
    <name evidence="2" type="ORF">FNK824_LOCUS39491</name>
</gene>
<dbReference type="AlphaFoldDB" id="A0A820FXW5"/>
<dbReference type="InterPro" id="IPR012337">
    <property type="entry name" value="RNaseH-like_sf"/>
</dbReference>
<evidence type="ECO:0000313" key="3">
    <source>
        <dbReference type="Proteomes" id="UP000663874"/>
    </source>
</evidence>
<dbReference type="SUPFAM" id="SSF53098">
    <property type="entry name" value="Ribonuclease H-like"/>
    <property type="match status" value="1"/>
</dbReference>
<dbReference type="EMBL" id="CAJOBE010026019">
    <property type="protein sequence ID" value="CAF4271019.1"/>
    <property type="molecule type" value="Genomic_DNA"/>
</dbReference>
<dbReference type="Pfam" id="PF05699">
    <property type="entry name" value="Dimer_Tnp_hAT"/>
    <property type="match status" value="1"/>
</dbReference>
<dbReference type="GO" id="GO:0046983">
    <property type="term" value="F:protein dimerization activity"/>
    <property type="evidence" value="ECO:0007669"/>
    <property type="project" value="InterPro"/>
</dbReference>
<reference evidence="2" key="1">
    <citation type="submission" date="2021-02" db="EMBL/GenBank/DDBJ databases">
        <authorList>
            <person name="Nowell W R."/>
        </authorList>
    </citation>
    <scope>NUCLEOTIDE SEQUENCE</scope>
</reference>
<evidence type="ECO:0000259" key="1">
    <source>
        <dbReference type="Pfam" id="PF05699"/>
    </source>
</evidence>
<feature type="non-terminal residue" evidence="2">
    <location>
        <position position="1"/>
    </location>
</feature>